<keyword evidence="6" id="KW-1185">Reference proteome</keyword>
<proteinExistence type="predicted"/>
<dbReference type="PANTHER" id="PTHR43272">
    <property type="entry name" value="LONG-CHAIN-FATTY-ACID--COA LIGASE"/>
    <property type="match status" value="1"/>
</dbReference>
<dbReference type="SUPFAM" id="SSF56801">
    <property type="entry name" value="Acetyl-CoA synthetase-like"/>
    <property type="match status" value="1"/>
</dbReference>
<dbReference type="InterPro" id="IPR000873">
    <property type="entry name" value="AMP-dep_synth/lig_dom"/>
</dbReference>
<comment type="catalytic activity">
    <reaction evidence="3">
        <text>a long-chain fatty acid + ATP + CoA = a long-chain fatty acyl-CoA + AMP + diphosphate</text>
        <dbReference type="Rhea" id="RHEA:15421"/>
        <dbReference type="ChEBI" id="CHEBI:30616"/>
        <dbReference type="ChEBI" id="CHEBI:33019"/>
        <dbReference type="ChEBI" id="CHEBI:57287"/>
        <dbReference type="ChEBI" id="CHEBI:57560"/>
        <dbReference type="ChEBI" id="CHEBI:83139"/>
        <dbReference type="ChEBI" id="CHEBI:456215"/>
        <dbReference type="EC" id="6.2.1.3"/>
    </reaction>
    <physiologicalReaction direction="left-to-right" evidence="3">
        <dbReference type="Rhea" id="RHEA:15422"/>
    </physiologicalReaction>
</comment>
<dbReference type="PROSITE" id="PS00455">
    <property type="entry name" value="AMP_BINDING"/>
    <property type="match status" value="1"/>
</dbReference>
<keyword evidence="2" id="KW-0067">ATP-binding</keyword>
<dbReference type="InterPro" id="IPR042099">
    <property type="entry name" value="ANL_N_sf"/>
</dbReference>
<dbReference type="Pfam" id="PF23562">
    <property type="entry name" value="AMP-binding_C_3"/>
    <property type="match status" value="1"/>
</dbReference>
<dbReference type="Gene3D" id="3.40.50.12780">
    <property type="entry name" value="N-terminal domain of ligase-like"/>
    <property type="match status" value="1"/>
</dbReference>
<dbReference type="InterPro" id="IPR020459">
    <property type="entry name" value="AMP-binding"/>
</dbReference>
<gene>
    <name evidence="5" type="ORF">HNP33_004004</name>
</gene>
<dbReference type="Pfam" id="PF00501">
    <property type="entry name" value="AMP-binding"/>
    <property type="match status" value="1"/>
</dbReference>
<evidence type="ECO:0000313" key="6">
    <source>
        <dbReference type="Proteomes" id="UP000562492"/>
    </source>
</evidence>
<sequence>MTTSHGQMPDLRTIDTLPALFQYRCNTTPAREAYRWFDAPSNQWQSFSWSDMQQAVATWSQAIGNLQLERGARIATLLTHSVHAICIDQAGLAQGCVTVPLHANDNPGNIAFILADAGASLLLVNRLEAWQKIAATGTPLPALRCVVVDDPNQPAIETGASGADGAVALRVVRLQDWLQESGSADAVTESKPVQSAQPQDLAAIVYTSGTTGKPKGVMLSHRNVMSDVKAVLGRVVPTQDDVFLSFLPVSHTFERTCGYYLPMAVASTVVYARSVAQLAEDMLAIRPTILVSVPRIYERIYAKIQEKLAGAAFKRTLFAAACSKGWERHCEAHGLANKDAPQGGLARLLPWSFLQKRVAQPILDLFGGRLRIAVTGGAAIPPVVSHSFLGLGLQLVQGFGMTETSPVLTANSLEHNDPSTVGKPLAGMEVRIGENKELQARGPNVMVGYWNRPEDTQKAFTDDGWLKTGDQAEIIDGEVRIVGRIKEIIVTATGEKVPPGDIEQALCADPLFEQTMVVGEHQPFIACVAVVNREEWKQLAASHGLDPDNSVSLQAPAVRKAVLQRIENLCHGFAKYAVPRAVQLVTEPWTVDNGLMTPTLKLRRPQLMQKYAGEIAAMYAK</sequence>
<evidence type="ECO:0000256" key="2">
    <source>
        <dbReference type="ARBA" id="ARBA00022840"/>
    </source>
</evidence>
<comment type="caution">
    <text evidence="5">The sequence shown here is derived from an EMBL/GenBank/DDBJ whole genome shotgun (WGS) entry which is preliminary data.</text>
</comment>
<organism evidence="5 6">
    <name type="scientific">Comamonas odontotermitis</name>
    <dbReference type="NCBI Taxonomy" id="379895"/>
    <lineage>
        <taxon>Bacteria</taxon>
        <taxon>Pseudomonadati</taxon>
        <taxon>Pseudomonadota</taxon>
        <taxon>Betaproteobacteria</taxon>
        <taxon>Burkholderiales</taxon>
        <taxon>Comamonadaceae</taxon>
        <taxon>Comamonas</taxon>
    </lineage>
</organism>
<dbReference type="PRINTS" id="PR00154">
    <property type="entry name" value="AMPBINDING"/>
</dbReference>
<evidence type="ECO:0000256" key="3">
    <source>
        <dbReference type="ARBA" id="ARBA00024484"/>
    </source>
</evidence>
<dbReference type="EMBL" id="JACHKZ010000042">
    <property type="protein sequence ID" value="MBB6579880.1"/>
    <property type="molecule type" value="Genomic_DNA"/>
</dbReference>
<dbReference type="Proteomes" id="UP000562492">
    <property type="component" value="Unassembled WGS sequence"/>
</dbReference>
<name>A0ABR6RL18_9BURK</name>
<feature type="domain" description="AMP-dependent synthetase/ligase" evidence="4">
    <location>
        <begin position="21"/>
        <end position="450"/>
    </location>
</feature>
<reference evidence="5 6" key="1">
    <citation type="submission" date="2020-08" db="EMBL/GenBank/DDBJ databases">
        <title>Functional genomics of gut bacteria from endangered species of beetles.</title>
        <authorList>
            <person name="Carlos-Shanley C."/>
        </authorList>
    </citation>
    <scope>NUCLEOTIDE SEQUENCE [LARGE SCALE GENOMIC DNA]</scope>
    <source>
        <strain evidence="5 6">S00124</strain>
    </source>
</reference>
<dbReference type="RefSeq" id="WP_184711572.1">
    <property type="nucleotide sequence ID" value="NZ_JACHKZ010000042.1"/>
</dbReference>
<dbReference type="InterPro" id="IPR045851">
    <property type="entry name" value="AMP-bd_C_sf"/>
</dbReference>
<dbReference type="EC" id="6.2.1.3" evidence="5"/>
<keyword evidence="5" id="KW-0436">Ligase</keyword>
<dbReference type="InterPro" id="IPR020845">
    <property type="entry name" value="AMP-binding_CS"/>
</dbReference>
<dbReference type="CDD" id="cd05907">
    <property type="entry name" value="VL_LC_FACS_like"/>
    <property type="match status" value="1"/>
</dbReference>
<evidence type="ECO:0000256" key="1">
    <source>
        <dbReference type="ARBA" id="ARBA00022741"/>
    </source>
</evidence>
<protein>
    <submittedName>
        <fullName evidence="5">Long-chain acyl-CoA synthetase</fullName>
        <ecNumber evidence="5">6.2.1.3</ecNumber>
    </submittedName>
</protein>
<evidence type="ECO:0000313" key="5">
    <source>
        <dbReference type="EMBL" id="MBB6579880.1"/>
    </source>
</evidence>
<dbReference type="PANTHER" id="PTHR43272:SF33">
    <property type="entry name" value="AMP-BINDING DOMAIN-CONTAINING PROTEIN-RELATED"/>
    <property type="match status" value="1"/>
</dbReference>
<dbReference type="Gene3D" id="3.30.300.30">
    <property type="match status" value="1"/>
</dbReference>
<dbReference type="GO" id="GO:0004467">
    <property type="term" value="F:long-chain fatty acid-CoA ligase activity"/>
    <property type="evidence" value="ECO:0007669"/>
    <property type="project" value="UniProtKB-EC"/>
</dbReference>
<accession>A0ABR6RL18</accession>
<evidence type="ECO:0000259" key="4">
    <source>
        <dbReference type="Pfam" id="PF00501"/>
    </source>
</evidence>
<keyword evidence="1" id="KW-0547">Nucleotide-binding</keyword>